<gene>
    <name evidence="1" type="ORF">F0562_012004</name>
</gene>
<keyword evidence="2" id="KW-1185">Reference proteome</keyword>
<organism evidence="1 2">
    <name type="scientific">Nyssa sinensis</name>
    <dbReference type="NCBI Taxonomy" id="561372"/>
    <lineage>
        <taxon>Eukaryota</taxon>
        <taxon>Viridiplantae</taxon>
        <taxon>Streptophyta</taxon>
        <taxon>Embryophyta</taxon>
        <taxon>Tracheophyta</taxon>
        <taxon>Spermatophyta</taxon>
        <taxon>Magnoliopsida</taxon>
        <taxon>eudicotyledons</taxon>
        <taxon>Gunneridae</taxon>
        <taxon>Pentapetalae</taxon>
        <taxon>asterids</taxon>
        <taxon>Cornales</taxon>
        <taxon>Nyssaceae</taxon>
        <taxon>Nyssa</taxon>
    </lineage>
</organism>
<protein>
    <submittedName>
        <fullName evidence="1">Uncharacterized protein</fullName>
    </submittedName>
</protein>
<dbReference type="EMBL" id="CM018048">
    <property type="protein sequence ID" value="KAA8521331.1"/>
    <property type="molecule type" value="Genomic_DNA"/>
</dbReference>
<evidence type="ECO:0000313" key="2">
    <source>
        <dbReference type="Proteomes" id="UP000325577"/>
    </source>
</evidence>
<reference evidence="1 2" key="1">
    <citation type="submission" date="2019-09" db="EMBL/GenBank/DDBJ databases">
        <title>A chromosome-level genome assembly of the Chinese tupelo Nyssa sinensis.</title>
        <authorList>
            <person name="Yang X."/>
            <person name="Kang M."/>
            <person name="Yang Y."/>
            <person name="Xiong H."/>
            <person name="Wang M."/>
            <person name="Zhang Z."/>
            <person name="Wang Z."/>
            <person name="Wu H."/>
            <person name="Ma T."/>
            <person name="Liu J."/>
            <person name="Xi Z."/>
        </authorList>
    </citation>
    <scope>NUCLEOTIDE SEQUENCE [LARGE SCALE GENOMIC DNA]</scope>
    <source>
        <strain evidence="1">J267</strain>
        <tissue evidence="1">Leaf</tissue>
    </source>
</reference>
<sequence length="125" mass="14017">MNNEDEAVVVILVIHDGQQIYIFGRRQRINCRYRSNRDTKGLMILLVRPMVTAVDEVAMRTLVTAIDEASMRTMVMMSKNCGDVGDAATVRGIETTEDGSIRSVSRRPGYFQQRLMLMIADDGGC</sequence>
<dbReference type="Proteomes" id="UP000325577">
    <property type="component" value="Linkage Group LG5"/>
</dbReference>
<evidence type="ECO:0000313" key="1">
    <source>
        <dbReference type="EMBL" id="KAA8521331.1"/>
    </source>
</evidence>
<accession>A0A5J4ZW26</accession>
<dbReference type="AlphaFoldDB" id="A0A5J4ZW26"/>
<proteinExistence type="predicted"/>
<name>A0A5J4ZW26_9ASTE</name>